<reference evidence="1" key="1">
    <citation type="submission" date="2021-05" db="EMBL/GenBank/DDBJ databases">
        <authorList>
            <person name="Pan Q."/>
            <person name="Jouanno E."/>
            <person name="Zahm M."/>
            <person name="Klopp C."/>
            <person name="Cabau C."/>
            <person name="Louis A."/>
            <person name="Berthelot C."/>
            <person name="Parey E."/>
            <person name="Roest Crollius H."/>
            <person name="Montfort J."/>
            <person name="Robinson-Rechavi M."/>
            <person name="Bouchez O."/>
            <person name="Lampietro C."/>
            <person name="Lopez Roques C."/>
            <person name="Donnadieu C."/>
            <person name="Postlethwait J."/>
            <person name="Bobe J."/>
            <person name="Dillon D."/>
            <person name="Chandos A."/>
            <person name="von Hippel F."/>
            <person name="Guiguen Y."/>
        </authorList>
    </citation>
    <scope>NUCLEOTIDE SEQUENCE</scope>
    <source>
        <strain evidence="1">YG-Jan2019</strain>
    </source>
</reference>
<dbReference type="Proteomes" id="UP001157502">
    <property type="component" value="Chromosome 1"/>
</dbReference>
<evidence type="ECO:0000313" key="1">
    <source>
        <dbReference type="EMBL" id="KAJ8016135.1"/>
    </source>
</evidence>
<organism evidence="1 2">
    <name type="scientific">Dallia pectoralis</name>
    <name type="common">Alaska blackfish</name>
    <dbReference type="NCBI Taxonomy" id="75939"/>
    <lineage>
        <taxon>Eukaryota</taxon>
        <taxon>Metazoa</taxon>
        <taxon>Chordata</taxon>
        <taxon>Craniata</taxon>
        <taxon>Vertebrata</taxon>
        <taxon>Euteleostomi</taxon>
        <taxon>Actinopterygii</taxon>
        <taxon>Neopterygii</taxon>
        <taxon>Teleostei</taxon>
        <taxon>Protacanthopterygii</taxon>
        <taxon>Esociformes</taxon>
        <taxon>Umbridae</taxon>
        <taxon>Dallia</taxon>
    </lineage>
</organism>
<sequence>MAEPSLSWTSLQTGTSSASSSHQASTASATYCQAAAAGTHASQKKHIHSSFMDLDSAGWARLEPTLQLHACTKSSGPVLHTSGTMRCCDDRPEVSPMNLLVPSDILCKTKWLYVMVLLCLPLAMGEPGPCRHSITRNHLLTLRRLIDNQLQNGCSITYTFIERRNLTKCCYVKAALPWILELLTSHFRYTGGSDNHSNVLSLIGLIHNIYSQRCVPQINEELEVDPVSFGMSLHSTPSEALWKVHNVLSEYWELVTSSDPINWRCEREYTDTARPTELSLTTVSSSWESERASLTQLDVDKDLTVGFTVMALSVCGGLLCIITLCCLITYKSHCAYHHASRLYHIPG</sequence>
<gene>
    <name evidence="1" type="ORF">DPEC_G00004040</name>
</gene>
<proteinExistence type="predicted"/>
<keyword evidence="2" id="KW-1185">Reference proteome</keyword>
<accession>A0ACC2HKH5</accession>
<comment type="caution">
    <text evidence="1">The sequence shown here is derived from an EMBL/GenBank/DDBJ whole genome shotgun (WGS) entry which is preliminary data.</text>
</comment>
<name>A0ACC2HKH5_DALPE</name>
<evidence type="ECO:0000313" key="2">
    <source>
        <dbReference type="Proteomes" id="UP001157502"/>
    </source>
</evidence>
<protein>
    <submittedName>
        <fullName evidence="1">Uncharacterized protein</fullName>
    </submittedName>
</protein>
<dbReference type="EMBL" id="CM055728">
    <property type="protein sequence ID" value="KAJ8016135.1"/>
    <property type="molecule type" value="Genomic_DNA"/>
</dbReference>